<dbReference type="InterPro" id="IPR052343">
    <property type="entry name" value="Retrotransposon-Effector_Assoc"/>
</dbReference>
<protein>
    <recommendedName>
        <fullName evidence="1">Reverse transcriptase domain-containing protein</fullName>
    </recommendedName>
</protein>
<dbReference type="PANTHER" id="PTHR46890">
    <property type="entry name" value="NON-LTR RETROLELEMENT REVERSE TRANSCRIPTASE-LIKE PROTEIN-RELATED"/>
    <property type="match status" value="1"/>
</dbReference>
<evidence type="ECO:0000313" key="2">
    <source>
        <dbReference type="EMBL" id="KAK2634453.1"/>
    </source>
</evidence>
<gene>
    <name evidence="2" type="ORF">Ddye_029245</name>
</gene>
<proteinExistence type="predicted"/>
<name>A0AAD9TES4_9ROSI</name>
<dbReference type="Proteomes" id="UP001280121">
    <property type="component" value="Unassembled WGS sequence"/>
</dbReference>
<dbReference type="InterPro" id="IPR000477">
    <property type="entry name" value="RT_dom"/>
</dbReference>
<accession>A0AAD9TES4</accession>
<organism evidence="2 3">
    <name type="scientific">Dipteronia dyeriana</name>
    <dbReference type="NCBI Taxonomy" id="168575"/>
    <lineage>
        <taxon>Eukaryota</taxon>
        <taxon>Viridiplantae</taxon>
        <taxon>Streptophyta</taxon>
        <taxon>Embryophyta</taxon>
        <taxon>Tracheophyta</taxon>
        <taxon>Spermatophyta</taxon>
        <taxon>Magnoliopsida</taxon>
        <taxon>eudicotyledons</taxon>
        <taxon>Gunneridae</taxon>
        <taxon>Pentapetalae</taxon>
        <taxon>rosids</taxon>
        <taxon>malvids</taxon>
        <taxon>Sapindales</taxon>
        <taxon>Sapindaceae</taxon>
        <taxon>Hippocastanoideae</taxon>
        <taxon>Acereae</taxon>
        <taxon>Dipteronia</taxon>
    </lineage>
</organism>
<dbReference type="PANTHER" id="PTHR46890:SF48">
    <property type="entry name" value="RNA-DIRECTED DNA POLYMERASE"/>
    <property type="match status" value="1"/>
</dbReference>
<dbReference type="EMBL" id="JANJYI010000009">
    <property type="protein sequence ID" value="KAK2634453.1"/>
    <property type="molecule type" value="Genomic_DNA"/>
</dbReference>
<comment type="caution">
    <text evidence="2">The sequence shown here is derived from an EMBL/GenBank/DDBJ whole genome shotgun (WGS) entry which is preliminary data.</text>
</comment>
<evidence type="ECO:0000259" key="1">
    <source>
        <dbReference type="Pfam" id="PF00078"/>
    </source>
</evidence>
<sequence>MTELHPISLCNVIFKCISKALANRLRKALSSVIEDTQSAFIPGKCITDNAMIGFECMHALQLKVNGENRGFMSLKLDMSKAYDRVEWSFLKRVMRCMGSDRWISIIMDGVTTVRYSFILNGRVRGDTKPSRDSGGVKKRKMYWCKWVFLCKDWGDRGMGFRDLGAFNKALMAKQCWRLLQFPHTLVARILKGCYFAESFLFDVRRCNSDSFILKSLMWGRELLEKVDFLENFHRANLKDSVVNQHSKGVARRAPANGLFKINTDVAVNTQDKVSGVGVVIRDSGGHVLASLRKNVGGCFEP</sequence>
<reference evidence="2" key="1">
    <citation type="journal article" date="2023" name="Plant J.">
        <title>Genome sequences and population genomics provide insights into the demographic history, inbreeding, and mutation load of two 'living fossil' tree species of Dipteronia.</title>
        <authorList>
            <person name="Feng Y."/>
            <person name="Comes H.P."/>
            <person name="Chen J."/>
            <person name="Zhu S."/>
            <person name="Lu R."/>
            <person name="Zhang X."/>
            <person name="Li P."/>
            <person name="Qiu J."/>
            <person name="Olsen K.M."/>
            <person name="Qiu Y."/>
        </authorList>
    </citation>
    <scope>NUCLEOTIDE SEQUENCE</scope>
    <source>
        <strain evidence="2">KIB01</strain>
    </source>
</reference>
<evidence type="ECO:0000313" key="3">
    <source>
        <dbReference type="Proteomes" id="UP001280121"/>
    </source>
</evidence>
<dbReference type="Pfam" id="PF00078">
    <property type="entry name" value="RVT_1"/>
    <property type="match status" value="1"/>
</dbReference>
<keyword evidence="3" id="KW-1185">Reference proteome</keyword>
<feature type="domain" description="Reverse transcriptase" evidence="1">
    <location>
        <begin position="3"/>
        <end position="105"/>
    </location>
</feature>
<dbReference type="AlphaFoldDB" id="A0AAD9TES4"/>